<evidence type="ECO:0000256" key="5">
    <source>
        <dbReference type="ARBA" id="ARBA00022741"/>
    </source>
</evidence>
<reference evidence="14" key="1">
    <citation type="submission" date="2022-03" db="EMBL/GenBank/DDBJ databases">
        <title>Genomic Encyclopedia of Type Strains, Phase III (KMG-III): the genomes of soil and plant-associated and newly described type strains.</title>
        <authorList>
            <person name="Whitman W."/>
        </authorList>
    </citation>
    <scope>NUCLEOTIDE SEQUENCE</scope>
    <source>
        <strain evidence="14">ANL 6-2</strain>
    </source>
</reference>
<dbReference type="AlphaFoldDB" id="A0AAE3G2Q7"/>
<dbReference type="InterPro" id="IPR045851">
    <property type="entry name" value="AMP-bd_C_sf"/>
</dbReference>
<keyword evidence="5" id="KW-0547">Nucleotide-binding</keyword>
<evidence type="ECO:0000256" key="8">
    <source>
        <dbReference type="ARBA" id="ARBA00023136"/>
    </source>
</evidence>
<dbReference type="PROSITE" id="PS00455">
    <property type="entry name" value="AMP_BINDING"/>
    <property type="match status" value="1"/>
</dbReference>
<dbReference type="Gene3D" id="3.30.300.30">
    <property type="match status" value="1"/>
</dbReference>
<comment type="pathway">
    <text evidence="3">Lipid metabolism; fatty acid beta-oxidation.</text>
</comment>
<comment type="cofactor">
    <cofactor evidence="1">
        <name>Mg(2+)</name>
        <dbReference type="ChEBI" id="CHEBI:18420"/>
    </cofactor>
</comment>
<dbReference type="RefSeq" id="WP_253475623.1">
    <property type="nucleotide sequence ID" value="NZ_JALJXV010000002.1"/>
</dbReference>
<dbReference type="InterPro" id="IPR025110">
    <property type="entry name" value="AMP-bd_C"/>
</dbReference>
<dbReference type="InterPro" id="IPR020845">
    <property type="entry name" value="AMP-binding_CS"/>
</dbReference>
<protein>
    <recommendedName>
        <fullName evidence="10">Long-chain-fatty-acid--CoA ligase</fullName>
        <ecNumber evidence="9">6.2.1.3</ecNumber>
    </recommendedName>
    <alternativeName>
        <fullName evidence="11">Long-chain acyl-CoA synthetase</fullName>
    </alternativeName>
</protein>
<dbReference type="SUPFAM" id="SSF56801">
    <property type="entry name" value="Acetyl-CoA synthetase-like"/>
    <property type="match status" value="1"/>
</dbReference>
<name>A0AAE3G2Q7_9GAMM</name>
<dbReference type="InterPro" id="IPR042099">
    <property type="entry name" value="ANL_N_sf"/>
</dbReference>
<evidence type="ECO:0000256" key="9">
    <source>
        <dbReference type="ARBA" id="ARBA00026121"/>
    </source>
</evidence>
<dbReference type="GO" id="GO:0016020">
    <property type="term" value="C:membrane"/>
    <property type="evidence" value="ECO:0007669"/>
    <property type="project" value="UniProtKB-SubCell"/>
</dbReference>
<dbReference type="EMBL" id="JALJXV010000002">
    <property type="protein sequence ID" value="MCP1674078.1"/>
    <property type="molecule type" value="Genomic_DNA"/>
</dbReference>
<comment type="subcellular location">
    <subcellularLocation>
        <location evidence="2">Membrane</location>
        <topology evidence="2">Peripheral membrane protein</topology>
    </subcellularLocation>
</comment>
<gene>
    <name evidence="14" type="ORF">J2T57_001177</name>
</gene>
<accession>A0AAE3G2Q7</accession>
<sequence length="575" mass="62985">MDDTIRQAQAFYDSRPWLAHYGEGIDTELNALPDQTLVGLMQRACEQYRERVAFTICLDNGLHASYSYGDIDRLSDQFAAYLSEELKLRPGDRVAVQMPNCLAYPVAVFGILKAGLVLVNFNPLYTAREMNLQLKDCGARVLLLIDLFADKLGEGLRDTDVEHVLLASVATGFPWLKRTLIRTVLRLKKQIPTPTAQTQSLENALSQGANLLKAGRFSPVERATDDLAVLQYTGGTTGVAKGAMLSHGNLLANLAQIQQVAGPVIRPGNEVILTALPLYHIFAFSFNMMTFFMNGCRNVLCPSPRPPSNLRKAFETFPVTKFSGVNVLFHALCHEDWFRGKPPAIDMTISGGTALHASVAKEWKELVGSELCEGYGLSETSPVVSVNQPTGRIVLGSIGLPVPGTDVRIVNDEGAPVPQGEAGELAVRGPQVFSGYWNRDDETAQALRDGWFLTGDVATMDADGYIRIVDRKKDMIDVSGFNVYPNEVEEVLDGHPGVAEVAVIGVPGKNGGETVRAYVVRKDPSLTEQALIAYGKEHLTNYKVPREVVFRDELPKTPVGKILRKDLRKEATAET</sequence>
<dbReference type="FunFam" id="3.30.300.30:FF:000006">
    <property type="entry name" value="Long-chain-fatty-acid--CoA ligase FadD"/>
    <property type="match status" value="1"/>
</dbReference>
<dbReference type="Proteomes" id="UP001205843">
    <property type="component" value="Unassembled WGS sequence"/>
</dbReference>
<dbReference type="InterPro" id="IPR000873">
    <property type="entry name" value="AMP-dep_synth/lig_dom"/>
</dbReference>
<feature type="domain" description="AMP-dependent synthetase/ligase" evidence="12">
    <location>
        <begin position="42"/>
        <end position="437"/>
    </location>
</feature>
<dbReference type="PANTHER" id="PTHR43767:SF8">
    <property type="entry name" value="LONG-CHAIN-FATTY-ACID--COA LIGASE"/>
    <property type="match status" value="1"/>
</dbReference>
<evidence type="ECO:0000256" key="6">
    <source>
        <dbReference type="ARBA" id="ARBA00022840"/>
    </source>
</evidence>
<dbReference type="PANTHER" id="PTHR43767">
    <property type="entry name" value="LONG-CHAIN-FATTY-ACID--COA LIGASE"/>
    <property type="match status" value="1"/>
</dbReference>
<keyword evidence="4 14" id="KW-0436">Ligase</keyword>
<evidence type="ECO:0000313" key="15">
    <source>
        <dbReference type="Proteomes" id="UP001205843"/>
    </source>
</evidence>
<dbReference type="Pfam" id="PF00501">
    <property type="entry name" value="AMP-binding"/>
    <property type="match status" value="1"/>
</dbReference>
<comment type="caution">
    <text evidence="14">The sequence shown here is derived from an EMBL/GenBank/DDBJ whole genome shotgun (WGS) entry which is preliminary data.</text>
</comment>
<dbReference type="GO" id="GO:0004467">
    <property type="term" value="F:long-chain fatty acid-CoA ligase activity"/>
    <property type="evidence" value="ECO:0007669"/>
    <property type="project" value="UniProtKB-EC"/>
</dbReference>
<evidence type="ECO:0000259" key="12">
    <source>
        <dbReference type="Pfam" id="PF00501"/>
    </source>
</evidence>
<dbReference type="Gene3D" id="3.40.50.12780">
    <property type="entry name" value="N-terminal domain of ligase-like"/>
    <property type="match status" value="1"/>
</dbReference>
<evidence type="ECO:0000256" key="11">
    <source>
        <dbReference type="ARBA" id="ARBA00042773"/>
    </source>
</evidence>
<evidence type="ECO:0000256" key="1">
    <source>
        <dbReference type="ARBA" id="ARBA00001946"/>
    </source>
</evidence>
<proteinExistence type="predicted"/>
<evidence type="ECO:0000256" key="7">
    <source>
        <dbReference type="ARBA" id="ARBA00022842"/>
    </source>
</evidence>
<evidence type="ECO:0000256" key="2">
    <source>
        <dbReference type="ARBA" id="ARBA00004170"/>
    </source>
</evidence>
<keyword evidence="7" id="KW-0460">Magnesium</keyword>
<dbReference type="GO" id="GO:0005524">
    <property type="term" value="F:ATP binding"/>
    <property type="evidence" value="ECO:0007669"/>
    <property type="project" value="UniProtKB-KW"/>
</dbReference>
<keyword evidence="8" id="KW-0472">Membrane</keyword>
<keyword evidence="15" id="KW-1185">Reference proteome</keyword>
<dbReference type="EC" id="6.2.1.3" evidence="9"/>
<evidence type="ECO:0000259" key="13">
    <source>
        <dbReference type="Pfam" id="PF13193"/>
    </source>
</evidence>
<dbReference type="Pfam" id="PF13193">
    <property type="entry name" value="AMP-binding_C"/>
    <property type="match status" value="1"/>
</dbReference>
<evidence type="ECO:0000256" key="10">
    <source>
        <dbReference type="ARBA" id="ARBA00039545"/>
    </source>
</evidence>
<evidence type="ECO:0000256" key="4">
    <source>
        <dbReference type="ARBA" id="ARBA00022598"/>
    </source>
</evidence>
<dbReference type="InterPro" id="IPR050237">
    <property type="entry name" value="ATP-dep_AMP-bd_enzyme"/>
</dbReference>
<evidence type="ECO:0000256" key="3">
    <source>
        <dbReference type="ARBA" id="ARBA00005005"/>
    </source>
</evidence>
<evidence type="ECO:0000313" key="14">
    <source>
        <dbReference type="EMBL" id="MCP1674078.1"/>
    </source>
</evidence>
<keyword evidence="6" id="KW-0067">ATP-binding</keyword>
<dbReference type="CDD" id="cd05936">
    <property type="entry name" value="FC-FACS_FadD_like"/>
    <property type="match status" value="1"/>
</dbReference>
<organism evidence="14 15">
    <name type="scientific">Natronocella acetinitrilica</name>
    <dbReference type="NCBI Taxonomy" id="414046"/>
    <lineage>
        <taxon>Bacteria</taxon>
        <taxon>Pseudomonadati</taxon>
        <taxon>Pseudomonadota</taxon>
        <taxon>Gammaproteobacteria</taxon>
        <taxon>Chromatiales</taxon>
        <taxon>Ectothiorhodospiraceae</taxon>
        <taxon>Natronocella</taxon>
    </lineage>
</organism>
<feature type="domain" description="AMP-binding enzyme C-terminal" evidence="13">
    <location>
        <begin position="487"/>
        <end position="561"/>
    </location>
</feature>